<dbReference type="RefSeq" id="WP_135309186.1">
    <property type="nucleotide sequence ID" value="NZ_QUZT01000029.1"/>
</dbReference>
<sequence>MPSAELYIIEYVIHGQHKSFIIRAGRMDNAEAWHWACCDAGIAIIPKFGRERMLKISKPQAERYGMESVTWRPSGAVPFNPKPYSPPPINALPPERSSGL</sequence>
<feature type="region of interest" description="Disordered" evidence="1">
    <location>
        <begin position="77"/>
        <end position="100"/>
    </location>
</feature>
<gene>
    <name evidence="2" type="ORF">DYL61_16425</name>
</gene>
<name>A0A4Z0B3G3_9PSED</name>
<accession>A0A4Z0B3G3</accession>
<evidence type="ECO:0000256" key="1">
    <source>
        <dbReference type="SAM" id="MobiDB-lite"/>
    </source>
</evidence>
<reference evidence="2 3" key="1">
    <citation type="journal article" date="2019" name="Syst. Appl. Microbiol.">
        <title>New species of pathogenic Pseudomonas isolated from citrus in Tunisia: Proposal of Pseudomonas kairouanensis sp. nov. and Pseudomonas nabeulensis sp. nov.</title>
        <authorList>
            <person name="Oueslati M."/>
            <person name="Mulet M."/>
            <person name="Gomila M."/>
            <person name="Berge O."/>
            <person name="Hajlaoui M.R."/>
            <person name="Lalucat J."/>
            <person name="Sadfi-Zouaoui N."/>
            <person name="Garcia-Valdes E."/>
        </authorList>
    </citation>
    <scope>NUCLEOTIDE SEQUENCE [LARGE SCALE GENOMIC DNA]</scope>
    <source>
        <strain evidence="2 3">E10B</strain>
    </source>
</reference>
<dbReference type="Pfam" id="PF20192">
    <property type="entry name" value="DUF6555"/>
    <property type="match status" value="1"/>
</dbReference>
<dbReference type="InterPro" id="IPR046685">
    <property type="entry name" value="DUF6555"/>
</dbReference>
<feature type="compositionally biased region" description="Pro residues" evidence="1">
    <location>
        <begin position="80"/>
        <end position="91"/>
    </location>
</feature>
<dbReference type="EMBL" id="QUZT01000029">
    <property type="protein sequence ID" value="TFY92979.1"/>
    <property type="molecule type" value="Genomic_DNA"/>
</dbReference>
<protein>
    <submittedName>
        <fullName evidence="2">Uncharacterized protein</fullName>
    </submittedName>
</protein>
<dbReference type="Proteomes" id="UP000297734">
    <property type="component" value="Unassembled WGS sequence"/>
</dbReference>
<keyword evidence="3" id="KW-1185">Reference proteome</keyword>
<evidence type="ECO:0000313" key="3">
    <source>
        <dbReference type="Proteomes" id="UP000297734"/>
    </source>
</evidence>
<dbReference type="OrthoDB" id="6998444at2"/>
<organism evidence="2 3">
    <name type="scientific">Pseudomonas nabeulensis</name>
    <dbReference type="NCBI Taxonomy" id="2293833"/>
    <lineage>
        <taxon>Bacteria</taxon>
        <taxon>Pseudomonadati</taxon>
        <taxon>Pseudomonadota</taxon>
        <taxon>Gammaproteobacteria</taxon>
        <taxon>Pseudomonadales</taxon>
        <taxon>Pseudomonadaceae</taxon>
        <taxon>Pseudomonas</taxon>
    </lineage>
</organism>
<comment type="caution">
    <text evidence="2">The sequence shown here is derived from an EMBL/GenBank/DDBJ whole genome shotgun (WGS) entry which is preliminary data.</text>
</comment>
<proteinExistence type="predicted"/>
<dbReference type="AlphaFoldDB" id="A0A4Z0B3G3"/>
<evidence type="ECO:0000313" key="2">
    <source>
        <dbReference type="EMBL" id="TFY92979.1"/>
    </source>
</evidence>